<dbReference type="Pfam" id="PF00593">
    <property type="entry name" value="TonB_dep_Rec_b-barrel"/>
    <property type="match status" value="1"/>
</dbReference>
<proteinExistence type="inferred from homology"/>
<keyword evidence="4" id="KW-0410">Iron transport</keyword>
<keyword evidence="2 12" id="KW-0813">Transport</keyword>
<dbReference type="Gene3D" id="2.40.170.20">
    <property type="entry name" value="TonB-dependent receptor, beta-barrel domain"/>
    <property type="match status" value="1"/>
</dbReference>
<reference evidence="14 15" key="1">
    <citation type="submission" date="2022-02" db="EMBL/GenBank/DDBJ databases">
        <authorList>
            <person name="Min J."/>
        </authorList>
    </citation>
    <scope>NUCLEOTIDE SEQUENCE [LARGE SCALE GENOMIC DNA]</scope>
    <source>
        <strain evidence="14 15">GR10-1</strain>
    </source>
</reference>
<dbReference type="InterPro" id="IPR036942">
    <property type="entry name" value="Beta-barrel_TonB_sf"/>
</dbReference>
<keyword evidence="6" id="KW-0732">Signal</keyword>
<gene>
    <name evidence="14" type="ORF">MKP09_23195</name>
</gene>
<keyword evidence="14" id="KW-0675">Receptor</keyword>
<evidence type="ECO:0000256" key="1">
    <source>
        <dbReference type="ARBA" id="ARBA00004571"/>
    </source>
</evidence>
<comment type="subcellular location">
    <subcellularLocation>
        <location evidence="1 12">Cell outer membrane</location>
        <topology evidence="1 12">Multi-pass membrane protein</topology>
    </subcellularLocation>
</comment>
<keyword evidence="8" id="KW-0406">Ion transport</keyword>
<dbReference type="RefSeq" id="WP_240832928.1">
    <property type="nucleotide sequence ID" value="NZ_JAKWBL010000004.1"/>
</dbReference>
<keyword evidence="7" id="KW-0408">Iron</keyword>
<evidence type="ECO:0000256" key="8">
    <source>
        <dbReference type="ARBA" id="ARBA00023065"/>
    </source>
</evidence>
<evidence type="ECO:0000313" key="15">
    <source>
        <dbReference type="Proteomes" id="UP001202248"/>
    </source>
</evidence>
<evidence type="ECO:0000313" key="14">
    <source>
        <dbReference type="EMBL" id="MCH5600610.1"/>
    </source>
</evidence>
<evidence type="ECO:0000256" key="11">
    <source>
        <dbReference type="ARBA" id="ARBA00023237"/>
    </source>
</evidence>
<sequence>MAYEVNDRLSLSLLAEILEEKRAVPPVFFNTDRASALDFKTIEELNLNPKLSFTNNDLTIKNPRKNLQAQALYKINNNWSSQTVVSASNIKSDGIYTYIYGVDPEEPTQRNYFFQEFSNQDYNTTTFDAQQNFNGDFKIGNLRNRVLFGLDYFTRTVKNNSSGSLVTRRVNPQGDVISADPSNPDGLDQSFIENGLAATEHSDTKITNSAYSAYASDVINITPALSALVGLRLDYFENKANVETDDYDQLTFSPKFGLVYQPIIDKLSLFANYMNTFYNVAPSEIFDEDGTSLGVKSFKPEQANQIEVGAKANLLANKLFATLSFYNTKVANRVYYLPDGNGMQGGKTQSKGFELELTANPLPQLNFIAGFSHGKIKVIEGNTGTPNDFYNEIGRSPGGQGPQTLANFWGTYKFNSGKLRNFGLGFGGNYAGVYKVIDNSVTGVFNLPSYTLLNGSLFYNGERFRISANVNNLTNESYYIGYWSVNPQKPRNFTASVAYKF</sequence>
<keyword evidence="5 12" id="KW-0812">Transmembrane</keyword>
<comment type="caution">
    <text evidence="14">The sequence shown here is derived from an EMBL/GenBank/DDBJ whole genome shotgun (WGS) entry which is preliminary data.</text>
</comment>
<dbReference type="PROSITE" id="PS52016">
    <property type="entry name" value="TONB_DEPENDENT_REC_3"/>
    <property type="match status" value="1"/>
</dbReference>
<evidence type="ECO:0000256" key="5">
    <source>
        <dbReference type="ARBA" id="ARBA00022692"/>
    </source>
</evidence>
<evidence type="ECO:0000256" key="6">
    <source>
        <dbReference type="ARBA" id="ARBA00022729"/>
    </source>
</evidence>
<evidence type="ECO:0000256" key="9">
    <source>
        <dbReference type="ARBA" id="ARBA00023077"/>
    </source>
</evidence>
<dbReference type="PROSITE" id="PS01156">
    <property type="entry name" value="TONB_DEPENDENT_REC_2"/>
    <property type="match status" value="1"/>
</dbReference>
<evidence type="ECO:0000256" key="7">
    <source>
        <dbReference type="ARBA" id="ARBA00023004"/>
    </source>
</evidence>
<keyword evidence="3 12" id="KW-1134">Transmembrane beta strand</keyword>
<keyword evidence="10 12" id="KW-0472">Membrane</keyword>
<feature type="domain" description="TonB-dependent receptor-like beta-barrel" evidence="13">
    <location>
        <begin position="44"/>
        <end position="473"/>
    </location>
</feature>
<evidence type="ECO:0000256" key="4">
    <source>
        <dbReference type="ARBA" id="ARBA00022496"/>
    </source>
</evidence>
<evidence type="ECO:0000256" key="10">
    <source>
        <dbReference type="ARBA" id="ARBA00023136"/>
    </source>
</evidence>
<dbReference type="EMBL" id="JAKWBL010000004">
    <property type="protein sequence ID" value="MCH5600610.1"/>
    <property type="molecule type" value="Genomic_DNA"/>
</dbReference>
<dbReference type="PANTHER" id="PTHR32552">
    <property type="entry name" value="FERRICHROME IRON RECEPTOR-RELATED"/>
    <property type="match status" value="1"/>
</dbReference>
<organism evidence="14 15">
    <name type="scientific">Niabella ginsengisoli</name>
    <dbReference type="NCBI Taxonomy" id="522298"/>
    <lineage>
        <taxon>Bacteria</taxon>
        <taxon>Pseudomonadati</taxon>
        <taxon>Bacteroidota</taxon>
        <taxon>Chitinophagia</taxon>
        <taxon>Chitinophagales</taxon>
        <taxon>Chitinophagaceae</taxon>
        <taxon>Niabella</taxon>
    </lineage>
</organism>
<name>A0ABS9SQG1_9BACT</name>
<dbReference type="PANTHER" id="PTHR32552:SF68">
    <property type="entry name" value="FERRICHROME OUTER MEMBRANE TRANSPORTER_PHAGE RECEPTOR"/>
    <property type="match status" value="1"/>
</dbReference>
<dbReference type="Proteomes" id="UP001202248">
    <property type="component" value="Unassembled WGS sequence"/>
</dbReference>
<dbReference type="InterPro" id="IPR010917">
    <property type="entry name" value="TonB_rcpt_CS"/>
</dbReference>
<evidence type="ECO:0000256" key="3">
    <source>
        <dbReference type="ARBA" id="ARBA00022452"/>
    </source>
</evidence>
<accession>A0ABS9SQG1</accession>
<keyword evidence="15" id="KW-1185">Reference proteome</keyword>
<dbReference type="InterPro" id="IPR000531">
    <property type="entry name" value="Beta-barrel_TonB"/>
</dbReference>
<keyword evidence="11 12" id="KW-0998">Cell outer membrane</keyword>
<evidence type="ECO:0000256" key="2">
    <source>
        <dbReference type="ARBA" id="ARBA00022448"/>
    </source>
</evidence>
<keyword evidence="9" id="KW-0798">TonB box</keyword>
<dbReference type="SUPFAM" id="SSF56935">
    <property type="entry name" value="Porins"/>
    <property type="match status" value="1"/>
</dbReference>
<protein>
    <submittedName>
        <fullName evidence="14">TonB-dependent receptor</fullName>
    </submittedName>
</protein>
<evidence type="ECO:0000259" key="13">
    <source>
        <dbReference type="Pfam" id="PF00593"/>
    </source>
</evidence>
<dbReference type="InterPro" id="IPR039426">
    <property type="entry name" value="TonB-dep_rcpt-like"/>
</dbReference>
<evidence type="ECO:0000256" key="12">
    <source>
        <dbReference type="PROSITE-ProRule" id="PRU01360"/>
    </source>
</evidence>
<comment type="similarity">
    <text evidence="12">Belongs to the TonB-dependent receptor family.</text>
</comment>